<evidence type="ECO:0000313" key="4">
    <source>
        <dbReference type="Proteomes" id="UP000612808"/>
    </source>
</evidence>
<accession>A0A8J3NDD2</accession>
<gene>
    <name evidence="3" type="ORF">Aru02nite_61030</name>
</gene>
<dbReference type="GO" id="GO:0005975">
    <property type="term" value="P:carbohydrate metabolic process"/>
    <property type="evidence" value="ECO:0007669"/>
    <property type="project" value="InterPro"/>
</dbReference>
<dbReference type="Pfam" id="PF19291">
    <property type="entry name" value="TREH_N"/>
    <property type="match status" value="1"/>
</dbReference>
<dbReference type="GO" id="GO:0004553">
    <property type="term" value="F:hydrolase activity, hydrolyzing O-glycosyl compounds"/>
    <property type="evidence" value="ECO:0007669"/>
    <property type="project" value="TreeGrafter"/>
</dbReference>
<evidence type="ECO:0000313" key="3">
    <source>
        <dbReference type="EMBL" id="GID15214.1"/>
    </source>
</evidence>
<dbReference type="Pfam" id="PF00723">
    <property type="entry name" value="Glyco_hydro_15"/>
    <property type="match status" value="1"/>
</dbReference>
<name>A0A8J3NDD2_9ACTN</name>
<keyword evidence="4" id="KW-1185">Reference proteome</keyword>
<dbReference type="InterPro" id="IPR012341">
    <property type="entry name" value="6hp_glycosidase-like_sf"/>
</dbReference>
<dbReference type="InterPro" id="IPR011613">
    <property type="entry name" value="GH15-like"/>
</dbReference>
<dbReference type="Gene3D" id="1.50.10.10">
    <property type="match status" value="1"/>
</dbReference>
<organism evidence="3 4">
    <name type="scientific">Actinocatenispora rupis</name>
    <dbReference type="NCBI Taxonomy" id="519421"/>
    <lineage>
        <taxon>Bacteria</taxon>
        <taxon>Bacillati</taxon>
        <taxon>Actinomycetota</taxon>
        <taxon>Actinomycetes</taxon>
        <taxon>Micromonosporales</taxon>
        <taxon>Micromonosporaceae</taxon>
        <taxon>Actinocatenispora</taxon>
    </lineage>
</organism>
<dbReference type="SUPFAM" id="SSF48208">
    <property type="entry name" value="Six-hairpin glycosidases"/>
    <property type="match status" value="1"/>
</dbReference>
<feature type="domain" description="Trehalase-like N-terminal" evidence="2">
    <location>
        <begin position="3"/>
        <end position="130"/>
    </location>
</feature>
<protein>
    <submittedName>
        <fullName evidence="3">Glucoamylase</fullName>
    </submittedName>
</protein>
<feature type="domain" description="GH15-like" evidence="1">
    <location>
        <begin position="226"/>
        <end position="600"/>
    </location>
</feature>
<dbReference type="InterPro" id="IPR045582">
    <property type="entry name" value="Trehalase-like_N"/>
</dbReference>
<proteinExistence type="predicted"/>
<comment type="caution">
    <text evidence="3">The sequence shown here is derived from an EMBL/GenBank/DDBJ whole genome shotgun (WGS) entry which is preliminary data.</text>
</comment>
<dbReference type="EMBL" id="BOMB01000040">
    <property type="protein sequence ID" value="GID15214.1"/>
    <property type="molecule type" value="Genomic_DNA"/>
</dbReference>
<reference evidence="3" key="1">
    <citation type="submission" date="2021-01" db="EMBL/GenBank/DDBJ databases">
        <title>Whole genome shotgun sequence of Actinocatenispora rupis NBRC 107355.</title>
        <authorList>
            <person name="Komaki H."/>
            <person name="Tamura T."/>
        </authorList>
    </citation>
    <scope>NUCLEOTIDE SEQUENCE</scope>
    <source>
        <strain evidence="3">NBRC 107355</strain>
    </source>
</reference>
<dbReference type="InterPro" id="IPR008928">
    <property type="entry name" value="6-hairpin_glycosidase_sf"/>
</dbReference>
<evidence type="ECO:0000259" key="2">
    <source>
        <dbReference type="Pfam" id="PF19291"/>
    </source>
</evidence>
<evidence type="ECO:0000259" key="1">
    <source>
        <dbReference type="Pfam" id="PF00723"/>
    </source>
</evidence>
<dbReference type="Proteomes" id="UP000612808">
    <property type="component" value="Unassembled WGS sequence"/>
</dbReference>
<dbReference type="PANTHER" id="PTHR31616:SF0">
    <property type="entry name" value="GLUCAN 1,4-ALPHA-GLUCOSIDASE"/>
    <property type="match status" value="1"/>
</dbReference>
<dbReference type="PANTHER" id="PTHR31616">
    <property type="entry name" value="TREHALASE"/>
    <property type="match status" value="1"/>
</dbReference>
<dbReference type="AlphaFoldDB" id="A0A8J3NDD2"/>
<sequence>MPLPIERYALIGDTHSAALVGTDGSIDWLCLPRFDSPGVFNALLGGPDDGHWQLCPAGEVSEVRRRYRDETLVLETDFVTPTGQVRVVDFMPVRDRRADILRTVEGIDGVVDMRMEWVIRFDYGEILPWVQRRTDAEGRETITAIGGPDAVLLRGDVLPEHPPSDEHEMRHVAHFQVRPGERYQFSMTWYPSSQHTLPTCHDTDEQLPRTERYWRAWARRCTYRGPYRAQVVRSLLTLKALTYDPTGGIVAAPTTSLPEQLGGERNWDYRYCWLRDASLTLRSLLDAGFKDEAKAWRSWLLRSVAGDPEDLQILYGVAGERRLREWTVDTLPGYQGAAPVRVGNDASTQLQMDVYGEVLDALHEARRDGVEEDGFSWPLQRALAANLVRAWDQPDNGIWEVRGALRPFTHSRVMVWLAFDRLVRAVEEYGMDGGDEVDRWRELRDAVHEEVCTHAWSEKLGAFTQYYGGETLDAAVLLMQHVGFLPPDDERILGTIDAIDRELRDGPFVRRYSTEPIHDGDTTLDGLPPGEGAFLMCSFWLVRAYAMAGRTAQATELFDELLGLCNDVGLLSEEYDTGQNRMLGNFPQAFSHLALVSAAYALGAAPARGRVREQRDGPGYGAP</sequence>